<dbReference type="InterPro" id="IPR058240">
    <property type="entry name" value="rSAM_sf"/>
</dbReference>
<comment type="caution">
    <text evidence="18">The sequence shown here is derived from an EMBL/GenBank/DDBJ whole genome shotgun (WGS) entry which is preliminary data.</text>
</comment>
<dbReference type="EMBL" id="NOXT01000124">
    <property type="protein sequence ID" value="OYQ24775.1"/>
    <property type="molecule type" value="Genomic_DNA"/>
</dbReference>
<evidence type="ECO:0000256" key="16">
    <source>
        <dbReference type="PIRSR" id="PIRSR000167-2"/>
    </source>
</evidence>
<dbReference type="UniPathway" id="UPA00251">
    <property type="reaction ID" value="UER00323"/>
</dbReference>
<dbReference type="GO" id="GO:0046872">
    <property type="term" value="F:metal ion binding"/>
    <property type="evidence" value="ECO:0007669"/>
    <property type="project" value="UniProtKB-KW"/>
</dbReference>
<dbReference type="Proteomes" id="UP000216991">
    <property type="component" value="Unassembled WGS sequence"/>
</dbReference>
<feature type="binding site" evidence="15">
    <location>
        <position position="235"/>
    </location>
    <ligand>
        <name>S-adenosyl-L-methionine</name>
        <dbReference type="ChEBI" id="CHEBI:59789"/>
        <label>2</label>
    </ligand>
</feature>
<dbReference type="InterPro" id="IPR004558">
    <property type="entry name" value="Coprogen_oxidase_HemN"/>
</dbReference>
<keyword evidence="11 14" id="KW-0411">Iron-sulfur</keyword>
<evidence type="ECO:0000256" key="13">
    <source>
        <dbReference type="ARBA" id="ARBA00048321"/>
    </source>
</evidence>
<dbReference type="Gene3D" id="3.20.20.70">
    <property type="entry name" value="Aldolase class I"/>
    <property type="match status" value="1"/>
</dbReference>
<dbReference type="SUPFAM" id="SSF102114">
    <property type="entry name" value="Radical SAM enzymes"/>
    <property type="match status" value="1"/>
</dbReference>
<feature type="binding site" evidence="16">
    <location>
        <position position="63"/>
    </location>
    <ligand>
        <name>[4Fe-4S] cluster</name>
        <dbReference type="ChEBI" id="CHEBI:49883"/>
        <note>4Fe-4S-S-AdoMet</note>
    </ligand>
</feature>
<comment type="subcellular location">
    <subcellularLocation>
        <location evidence="1 14">Cytoplasm</location>
    </subcellularLocation>
</comment>
<sequence>MPIFHPDLAARTVPRYTSYPTAAQFHEGVTAADQARALAAIAPDAPIALYLHIPFCRQICWYCGCNTGVAANDRLRRYEKALLIEIATVASLCRGRVTAINFGGGSPNALAAPVLARIIAELRRQFAVADDAEIAMELDPRAIRPGDAEQLAAAGVNRISLGVQTFAPHVQKLINRIQPFAMIADAVAQFRAAGIDAINFDLMYGLPGQSVVDLTETIDQAIALQPSRVAVFGYAHMPSAIPRQRMITDLDLPGPAARFAMSSTANRLFRQAGYAVIGFDHFALPDDSLAQAAAAGTLIRNFQGYATAPGNGAGTALIGLGATAISQFSGSQFPGLIVQNDKHLAGWEARVNAGGLAGWRGVVVNEDDSSRAAIIERLLCDGEADVPPSLEPALAQLAGHAARGLVRLHGRHVALTPDGWPYARLIASAFDAHLQAPQRHSCAV</sequence>
<comment type="pathway">
    <text evidence="2 14">Porphyrin-containing compound metabolism; protoporphyrin-IX biosynthesis; protoporphyrinogen-IX from coproporphyrinogen-III (AdoMet route): step 1/1.</text>
</comment>
<feature type="binding site" evidence="15">
    <location>
        <position position="104"/>
    </location>
    <ligand>
        <name>S-adenosyl-L-methionine</name>
        <dbReference type="ChEBI" id="CHEBI:59789"/>
        <label>1</label>
    </ligand>
</feature>
<dbReference type="PANTHER" id="PTHR13932:SF6">
    <property type="entry name" value="OXYGEN-INDEPENDENT COPROPORPHYRINOGEN III OXIDASE"/>
    <property type="match status" value="1"/>
</dbReference>
<reference evidence="18 19" key="1">
    <citation type="submission" date="2017-07" db="EMBL/GenBank/DDBJ databases">
        <title>Sandarakinorhabdus cyanobacteriorum sp. nov., a novel bacterium isolated from cyanobacterial aggregates in a eutrophic lake.</title>
        <authorList>
            <person name="Cai H."/>
        </authorList>
    </citation>
    <scope>NUCLEOTIDE SEQUENCE [LARGE SCALE GENOMIC DNA]</scope>
    <source>
        <strain evidence="18 19">TH057</strain>
    </source>
</reference>
<dbReference type="GO" id="GO:0051539">
    <property type="term" value="F:4 iron, 4 sulfur cluster binding"/>
    <property type="evidence" value="ECO:0007669"/>
    <property type="project" value="UniProtKB-KW"/>
</dbReference>
<evidence type="ECO:0000256" key="3">
    <source>
        <dbReference type="ARBA" id="ARBA00005493"/>
    </source>
</evidence>
<dbReference type="InterPro" id="IPR007197">
    <property type="entry name" value="rSAM"/>
</dbReference>
<keyword evidence="8 14" id="KW-0479">Metal-binding</keyword>
<name>A0A255Y834_9SPHN</name>
<feature type="binding site" evidence="15">
    <location>
        <position position="325"/>
    </location>
    <ligand>
        <name>S-adenosyl-L-methionine</name>
        <dbReference type="ChEBI" id="CHEBI:59789"/>
        <label>1</label>
    </ligand>
</feature>
<feature type="binding site" evidence="15">
    <location>
        <position position="50"/>
    </location>
    <ligand>
        <name>S-adenosyl-L-methionine</name>
        <dbReference type="ChEBI" id="CHEBI:59789"/>
        <label>1</label>
    </ligand>
</feature>
<feature type="binding site" evidence="15">
    <location>
        <position position="176"/>
    </location>
    <ligand>
        <name>S-adenosyl-L-methionine</name>
        <dbReference type="ChEBI" id="CHEBI:59789"/>
        <label>2</label>
    </ligand>
</feature>
<dbReference type="InterPro" id="IPR006638">
    <property type="entry name" value="Elp3/MiaA/NifB-like_rSAM"/>
</dbReference>
<evidence type="ECO:0000256" key="9">
    <source>
        <dbReference type="ARBA" id="ARBA00023002"/>
    </source>
</evidence>
<feature type="binding site" evidence="15">
    <location>
        <position position="201"/>
    </location>
    <ligand>
        <name>S-adenosyl-L-methionine</name>
        <dbReference type="ChEBI" id="CHEBI:59789"/>
        <label>2</label>
    </ligand>
</feature>
<evidence type="ECO:0000256" key="14">
    <source>
        <dbReference type="PIRNR" id="PIRNR000167"/>
    </source>
</evidence>
<dbReference type="InterPro" id="IPR013785">
    <property type="entry name" value="Aldolase_TIM"/>
</dbReference>
<evidence type="ECO:0000256" key="4">
    <source>
        <dbReference type="ARBA" id="ARBA00011245"/>
    </source>
</evidence>
<comment type="similarity">
    <text evidence="3 14">Belongs to the anaerobic coproporphyrinogen-III oxidase family.</text>
</comment>
<keyword evidence="19" id="KW-1185">Reference proteome</keyword>
<dbReference type="OrthoDB" id="9808022at2"/>
<gene>
    <name evidence="18" type="primary">hemN</name>
    <name evidence="18" type="ORF">CHU93_15590</name>
</gene>
<keyword evidence="6 14" id="KW-0963">Cytoplasm</keyword>
<keyword evidence="7 14" id="KW-0949">S-adenosyl-L-methionine</keyword>
<organism evidence="18 19">
    <name type="scientific">Sandarakinorhabdus cyanobacteriorum</name>
    <dbReference type="NCBI Taxonomy" id="1981098"/>
    <lineage>
        <taxon>Bacteria</taxon>
        <taxon>Pseudomonadati</taxon>
        <taxon>Pseudomonadota</taxon>
        <taxon>Alphaproteobacteria</taxon>
        <taxon>Sphingomonadales</taxon>
        <taxon>Sphingosinicellaceae</taxon>
        <taxon>Sandarakinorhabdus</taxon>
    </lineage>
</organism>
<dbReference type="SFLD" id="SFLDS00029">
    <property type="entry name" value="Radical_SAM"/>
    <property type="match status" value="1"/>
</dbReference>
<feature type="binding site" evidence="16">
    <location>
        <position position="56"/>
    </location>
    <ligand>
        <name>[4Fe-4S] cluster</name>
        <dbReference type="ChEBI" id="CHEBI:49883"/>
        <note>4Fe-4S-S-AdoMet</note>
    </ligand>
</feature>
<evidence type="ECO:0000259" key="17">
    <source>
        <dbReference type="PROSITE" id="PS51918"/>
    </source>
</evidence>
<accession>A0A255Y834</accession>
<evidence type="ECO:0000256" key="2">
    <source>
        <dbReference type="ARBA" id="ARBA00004785"/>
    </source>
</evidence>
<dbReference type="Pfam" id="PF04055">
    <property type="entry name" value="Radical_SAM"/>
    <property type="match status" value="1"/>
</dbReference>
<keyword evidence="9 14" id="KW-0560">Oxidoreductase</keyword>
<dbReference type="NCBIfam" id="TIGR00538">
    <property type="entry name" value="hemN"/>
    <property type="match status" value="1"/>
</dbReference>
<comment type="cofactor">
    <cofactor evidence="14 16">
        <name>[4Fe-4S] cluster</name>
        <dbReference type="ChEBI" id="CHEBI:49883"/>
    </cofactor>
    <text evidence="14 16">Binds 1 [4Fe-4S] cluster. The cluster is coordinated with 3 cysteines and an exchangeable S-adenosyl-L-methionine.</text>
</comment>
<dbReference type="GO" id="GO:0051989">
    <property type="term" value="F:coproporphyrinogen dehydrogenase activity"/>
    <property type="evidence" value="ECO:0007669"/>
    <property type="project" value="UniProtKB-EC"/>
</dbReference>
<dbReference type="GO" id="GO:0006782">
    <property type="term" value="P:protoporphyrinogen IX biosynthetic process"/>
    <property type="evidence" value="ECO:0007669"/>
    <property type="project" value="UniProtKB-UniPathway"/>
</dbReference>
<evidence type="ECO:0000256" key="8">
    <source>
        <dbReference type="ARBA" id="ARBA00022723"/>
    </source>
</evidence>
<keyword evidence="10 14" id="KW-0408">Iron</keyword>
<feature type="binding site" evidence="15">
    <location>
        <position position="164"/>
    </location>
    <ligand>
        <name>S-adenosyl-L-methionine</name>
        <dbReference type="ChEBI" id="CHEBI:59789"/>
        <label>2</label>
    </ligand>
</feature>
<keyword evidence="5 14" id="KW-0004">4Fe-4S</keyword>
<evidence type="ECO:0000256" key="11">
    <source>
        <dbReference type="ARBA" id="ARBA00023014"/>
    </source>
</evidence>
<dbReference type="GO" id="GO:0005737">
    <property type="term" value="C:cytoplasm"/>
    <property type="evidence" value="ECO:0007669"/>
    <property type="project" value="UniProtKB-SubCell"/>
</dbReference>
<dbReference type="AlphaFoldDB" id="A0A255Y834"/>
<evidence type="ECO:0000313" key="19">
    <source>
        <dbReference type="Proteomes" id="UP000216991"/>
    </source>
</evidence>
<dbReference type="PROSITE" id="PS51918">
    <property type="entry name" value="RADICAL_SAM"/>
    <property type="match status" value="1"/>
</dbReference>
<feature type="binding site" evidence="15">
    <location>
        <begin position="62"/>
        <end position="64"/>
    </location>
    <ligand>
        <name>S-adenosyl-L-methionine</name>
        <dbReference type="ChEBI" id="CHEBI:59789"/>
        <label>2</label>
    </ligand>
</feature>
<evidence type="ECO:0000313" key="18">
    <source>
        <dbReference type="EMBL" id="OYQ24775.1"/>
    </source>
</evidence>
<keyword evidence="12 14" id="KW-0627">Porphyrin biosynthesis</keyword>
<dbReference type="PIRSF" id="PIRSF000167">
    <property type="entry name" value="HemN"/>
    <property type="match status" value="1"/>
</dbReference>
<dbReference type="GO" id="GO:0004109">
    <property type="term" value="F:coproporphyrinogen oxidase activity"/>
    <property type="evidence" value="ECO:0007669"/>
    <property type="project" value="InterPro"/>
</dbReference>
<dbReference type="SFLD" id="SFLDG01065">
    <property type="entry name" value="anaerobic_coproporphyrinogen-I"/>
    <property type="match status" value="1"/>
</dbReference>
<dbReference type="InterPro" id="IPR034505">
    <property type="entry name" value="Coproporphyrinogen-III_oxidase"/>
</dbReference>
<comment type="subunit">
    <text evidence="4">Monomer.</text>
</comment>
<comment type="catalytic activity">
    <reaction evidence="13 14">
        <text>coproporphyrinogen III + 2 S-adenosyl-L-methionine = protoporphyrinogen IX + 2 5'-deoxyadenosine + 2 L-methionine + 2 CO2</text>
        <dbReference type="Rhea" id="RHEA:15425"/>
        <dbReference type="ChEBI" id="CHEBI:16526"/>
        <dbReference type="ChEBI" id="CHEBI:17319"/>
        <dbReference type="ChEBI" id="CHEBI:57307"/>
        <dbReference type="ChEBI" id="CHEBI:57309"/>
        <dbReference type="ChEBI" id="CHEBI:57844"/>
        <dbReference type="ChEBI" id="CHEBI:59789"/>
        <dbReference type="EC" id="1.3.98.3"/>
    </reaction>
</comment>
<evidence type="ECO:0000256" key="7">
    <source>
        <dbReference type="ARBA" id="ARBA00022691"/>
    </source>
</evidence>
<dbReference type="SMART" id="SM00729">
    <property type="entry name" value="Elp3"/>
    <property type="match status" value="1"/>
</dbReference>
<protein>
    <recommendedName>
        <fullName evidence="14">Coproporphyrinogen-III oxidase</fullName>
        <ecNumber evidence="14">1.3.98.3</ecNumber>
    </recommendedName>
</protein>
<evidence type="ECO:0000256" key="6">
    <source>
        <dbReference type="ARBA" id="ARBA00022490"/>
    </source>
</evidence>
<feature type="domain" description="Radical SAM core" evidence="17">
    <location>
        <begin position="41"/>
        <end position="272"/>
    </location>
</feature>
<evidence type="ECO:0000256" key="1">
    <source>
        <dbReference type="ARBA" id="ARBA00004496"/>
    </source>
</evidence>
<dbReference type="EC" id="1.3.98.3" evidence="14"/>
<dbReference type="RefSeq" id="WP_094475060.1">
    <property type="nucleotide sequence ID" value="NZ_NOXT01000124.1"/>
</dbReference>
<evidence type="ECO:0000256" key="5">
    <source>
        <dbReference type="ARBA" id="ARBA00022485"/>
    </source>
</evidence>
<dbReference type="Gene3D" id="1.10.10.920">
    <property type="match status" value="1"/>
</dbReference>
<dbReference type="PANTHER" id="PTHR13932">
    <property type="entry name" value="COPROPORPHYRINIGEN III OXIDASE"/>
    <property type="match status" value="1"/>
</dbReference>
<feature type="binding site" evidence="16">
    <location>
        <position position="60"/>
    </location>
    <ligand>
        <name>[4Fe-4S] cluster</name>
        <dbReference type="ChEBI" id="CHEBI:49883"/>
        <note>4Fe-4S-S-AdoMet</note>
    </ligand>
</feature>
<evidence type="ECO:0000256" key="10">
    <source>
        <dbReference type="ARBA" id="ARBA00023004"/>
    </source>
</evidence>
<dbReference type="CDD" id="cd01335">
    <property type="entry name" value="Radical_SAM"/>
    <property type="match status" value="1"/>
</dbReference>
<feature type="binding site" evidence="15">
    <location>
        <position position="137"/>
    </location>
    <ligand>
        <name>S-adenosyl-L-methionine</name>
        <dbReference type="ChEBI" id="CHEBI:59789"/>
        <label>1</label>
    </ligand>
</feature>
<evidence type="ECO:0000256" key="12">
    <source>
        <dbReference type="ARBA" id="ARBA00023244"/>
    </source>
</evidence>
<proteinExistence type="inferred from homology"/>
<evidence type="ECO:0000256" key="15">
    <source>
        <dbReference type="PIRSR" id="PIRSR000167-1"/>
    </source>
</evidence>